<reference evidence="8 9" key="1">
    <citation type="submission" date="2022-10" db="EMBL/GenBank/DDBJ databases">
        <authorList>
            <person name="Xie J."/>
            <person name="Shen N."/>
        </authorList>
    </citation>
    <scope>NUCLEOTIDE SEQUENCE [LARGE SCALE GENOMIC DNA]</scope>
    <source>
        <strain evidence="8 9">YIM65594</strain>
    </source>
</reference>
<gene>
    <name evidence="8" type="ORF">OKJ99_22060</name>
</gene>
<feature type="transmembrane region" description="Helical" evidence="6">
    <location>
        <begin position="387"/>
        <end position="407"/>
    </location>
</feature>
<evidence type="ECO:0000256" key="6">
    <source>
        <dbReference type="SAM" id="Phobius"/>
    </source>
</evidence>
<evidence type="ECO:0000259" key="7">
    <source>
        <dbReference type="PROSITE" id="PS50850"/>
    </source>
</evidence>
<proteinExistence type="predicted"/>
<feature type="transmembrane region" description="Helical" evidence="6">
    <location>
        <begin position="94"/>
        <end position="113"/>
    </location>
</feature>
<protein>
    <submittedName>
        <fullName evidence="8">MFS transporter</fullName>
    </submittedName>
</protein>
<feature type="transmembrane region" description="Helical" evidence="6">
    <location>
        <begin position="257"/>
        <end position="278"/>
    </location>
</feature>
<dbReference type="PANTHER" id="PTHR23505:SF79">
    <property type="entry name" value="PROTEIN SPINSTER"/>
    <property type="match status" value="1"/>
</dbReference>
<dbReference type="InterPro" id="IPR036259">
    <property type="entry name" value="MFS_trans_sf"/>
</dbReference>
<organism evidence="8 9">
    <name type="scientific">Streptomyces endophyticus</name>
    <dbReference type="NCBI Taxonomy" id="714166"/>
    <lineage>
        <taxon>Bacteria</taxon>
        <taxon>Bacillati</taxon>
        <taxon>Actinomycetota</taxon>
        <taxon>Actinomycetes</taxon>
        <taxon>Kitasatosporales</taxon>
        <taxon>Streptomycetaceae</taxon>
        <taxon>Streptomyces</taxon>
    </lineage>
</organism>
<keyword evidence="4 6" id="KW-1133">Transmembrane helix</keyword>
<feature type="transmembrane region" description="Helical" evidence="6">
    <location>
        <begin position="66"/>
        <end position="87"/>
    </location>
</feature>
<evidence type="ECO:0000256" key="5">
    <source>
        <dbReference type="ARBA" id="ARBA00023136"/>
    </source>
</evidence>
<evidence type="ECO:0000256" key="3">
    <source>
        <dbReference type="ARBA" id="ARBA00022692"/>
    </source>
</evidence>
<feature type="transmembrane region" description="Helical" evidence="6">
    <location>
        <begin position="153"/>
        <end position="176"/>
    </location>
</feature>
<keyword evidence="3 6" id="KW-0812">Transmembrane</keyword>
<dbReference type="InterPro" id="IPR011701">
    <property type="entry name" value="MFS"/>
</dbReference>
<dbReference type="PROSITE" id="PS50850">
    <property type="entry name" value="MFS"/>
    <property type="match status" value="1"/>
</dbReference>
<feature type="transmembrane region" description="Helical" evidence="6">
    <location>
        <begin position="419"/>
        <end position="439"/>
    </location>
</feature>
<name>A0ABU6FBK7_9ACTN</name>
<evidence type="ECO:0000256" key="4">
    <source>
        <dbReference type="ARBA" id="ARBA00022989"/>
    </source>
</evidence>
<dbReference type="InterPro" id="IPR020846">
    <property type="entry name" value="MFS_dom"/>
</dbReference>
<dbReference type="PANTHER" id="PTHR23505">
    <property type="entry name" value="SPINSTER"/>
    <property type="match status" value="1"/>
</dbReference>
<dbReference type="Pfam" id="PF07690">
    <property type="entry name" value="MFS_1"/>
    <property type="match status" value="1"/>
</dbReference>
<comment type="subcellular location">
    <subcellularLocation>
        <location evidence="1">Cell membrane</location>
        <topology evidence="1">Multi-pass membrane protein</topology>
    </subcellularLocation>
</comment>
<accession>A0ABU6FBK7</accession>
<keyword evidence="5 6" id="KW-0472">Membrane</keyword>
<dbReference type="Proteomes" id="UP001354931">
    <property type="component" value="Unassembled WGS sequence"/>
</dbReference>
<dbReference type="EMBL" id="JAOZYC010000129">
    <property type="protein sequence ID" value="MEB8340182.1"/>
    <property type="molecule type" value="Genomic_DNA"/>
</dbReference>
<evidence type="ECO:0000256" key="1">
    <source>
        <dbReference type="ARBA" id="ARBA00004651"/>
    </source>
</evidence>
<evidence type="ECO:0000313" key="9">
    <source>
        <dbReference type="Proteomes" id="UP001354931"/>
    </source>
</evidence>
<feature type="transmembrane region" description="Helical" evidence="6">
    <location>
        <begin position="196"/>
        <end position="218"/>
    </location>
</feature>
<feature type="domain" description="Major facilitator superfamily (MFS) profile" evidence="7">
    <location>
        <begin position="28"/>
        <end position="446"/>
    </location>
</feature>
<keyword evidence="2" id="KW-0813">Transport</keyword>
<evidence type="ECO:0000256" key="2">
    <source>
        <dbReference type="ARBA" id="ARBA00022448"/>
    </source>
</evidence>
<dbReference type="Gene3D" id="1.20.1250.20">
    <property type="entry name" value="MFS general substrate transporter like domains"/>
    <property type="match status" value="2"/>
</dbReference>
<feature type="transmembrane region" description="Helical" evidence="6">
    <location>
        <begin position="348"/>
        <end position="366"/>
    </location>
</feature>
<dbReference type="InterPro" id="IPR044770">
    <property type="entry name" value="MFS_spinster-like"/>
</dbReference>
<sequence length="464" mass="49490">MTEQSQLSEINLGPEPAPHMSERYKSYIVGICTAAYVLSFVDRQALSLMIEPIQRDLSLTDTQFSLLSGLAFSVLYSVMGLPIAALADRRSRPVIISIGIALWSLATALSGLSKGFAHMFLARVGVGVGEASLTPSAYSMFSDMFPKSRLGRAAGIYSLGSFIGGSAAFFIGGYVIGLLKDVDSVAVPLVGHVYAWQLTFFIIGLPGLLVALVFLLTVRDPVRRGLARDADGAVRKVAMRDVFTFLRSHARTFICHYAGFSCYAMVLLGLMAWVPAFYMRAFGLSPTEVGYVLGGVVLLANGSGVLFGGWLVDRLTKLGHPDGAMRAGVIGAIGMLVPVVVFPHVRPLWLSLALLAVTMFFASFPMPASTAAMQVLSPNQMRAQVSAVFLLISNLTAVGLGTTLVALVTDELLGSSQRIGTSLSLVYGVASVGSIVLLWRGCAHFRRSLAREERIAAGQPNIAS</sequence>
<dbReference type="SUPFAM" id="SSF103473">
    <property type="entry name" value="MFS general substrate transporter"/>
    <property type="match status" value="1"/>
</dbReference>
<dbReference type="CDD" id="cd17328">
    <property type="entry name" value="MFS_spinster_like"/>
    <property type="match status" value="1"/>
</dbReference>
<evidence type="ECO:0000313" key="8">
    <source>
        <dbReference type="EMBL" id="MEB8340182.1"/>
    </source>
</evidence>
<feature type="transmembrane region" description="Helical" evidence="6">
    <location>
        <begin position="324"/>
        <end position="342"/>
    </location>
</feature>
<dbReference type="RefSeq" id="WP_326018896.1">
    <property type="nucleotide sequence ID" value="NZ_JAOZYC010000129.1"/>
</dbReference>
<feature type="transmembrane region" description="Helical" evidence="6">
    <location>
        <begin position="290"/>
        <end position="312"/>
    </location>
</feature>
<keyword evidence="9" id="KW-1185">Reference proteome</keyword>
<comment type="caution">
    <text evidence="8">The sequence shown here is derived from an EMBL/GenBank/DDBJ whole genome shotgun (WGS) entry which is preliminary data.</text>
</comment>